<sequence length="504" mass="56596">MPTAAQIKAAFAHMVEDERSIVNTIYAALGHPLRASDGKRARTAQPQPQPDHDADQDDEEEQQQRPRKRRKGNDNGSSKYDPRRDAYSVLADSGQFFVIAVHAYDTIPNTLEHGAAHRWCPNALVVPPNAKDQANHARYLANFAVWFEHISKFNDAYKFDAPLKFLYLYEQAVWNELVDQMASAAATVREQNTNRLKKAPELLIPPTHPDGSIHPRIRGEEKSHRGVNHPLTRNYLLSPADLKHFPEMKFDASDKDLVLRYANPLPATTTDVLTPQSDEAKEIVAKLVAGTKRFTNAEYFAALYKDPAAVRKTNDGLFLGFLVIRVLRHVWTGPSTAEKGLANKPAIPAQCSSRRHRCFKFTPRMVAYAVCQVRTMLHAGDWGKKDGKYSYQTLFNGVVKLLSSEAEGIEAWAQQTLEALNEAVFSSHALTFEDDEDAGPDAADLLMQEMTANNFNTLIDSLLLLLAQPLDQVHIPFLSFLARLYHDYRLGTQTHTRIAMTVLT</sequence>
<dbReference type="Proteomes" id="UP000613580">
    <property type="component" value="Unassembled WGS sequence"/>
</dbReference>
<dbReference type="OrthoDB" id="3220614at2759"/>
<name>A0A8H6VZQ3_MYCCL</name>
<reference evidence="2" key="1">
    <citation type="submission" date="2020-05" db="EMBL/GenBank/DDBJ databases">
        <title>Mycena genomes resolve the evolution of fungal bioluminescence.</title>
        <authorList>
            <person name="Tsai I.J."/>
        </authorList>
    </citation>
    <scope>NUCLEOTIDE SEQUENCE</scope>
    <source>
        <strain evidence="2">110903Hualien_Pintung</strain>
    </source>
</reference>
<accession>A0A8H6VZQ3</accession>
<protein>
    <submittedName>
        <fullName evidence="2">Uncharacterized protein</fullName>
    </submittedName>
</protein>
<proteinExistence type="predicted"/>
<gene>
    <name evidence="2" type="ORF">HMN09_01092800</name>
</gene>
<evidence type="ECO:0000256" key="1">
    <source>
        <dbReference type="SAM" id="MobiDB-lite"/>
    </source>
</evidence>
<evidence type="ECO:0000313" key="3">
    <source>
        <dbReference type="Proteomes" id="UP000613580"/>
    </source>
</evidence>
<dbReference type="InterPro" id="IPR046521">
    <property type="entry name" value="DUF6698"/>
</dbReference>
<dbReference type="AlphaFoldDB" id="A0A8H6VZQ3"/>
<comment type="caution">
    <text evidence="2">The sequence shown here is derived from an EMBL/GenBank/DDBJ whole genome shotgun (WGS) entry which is preliminary data.</text>
</comment>
<dbReference type="Pfam" id="PF20414">
    <property type="entry name" value="DUF6698"/>
    <property type="match status" value="1"/>
</dbReference>
<feature type="region of interest" description="Disordered" evidence="1">
    <location>
        <begin position="33"/>
        <end position="83"/>
    </location>
</feature>
<organism evidence="2 3">
    <name type="scientific">Mycena chlorophos</name>
    <name type="common">Agaric fungus</name>
    <name type="synonym">Agaricus chlorophos</name>
    <dbReference type="NCBI Taxonomy" id="658473"/>
    <lineage>
        <taxon>Eukaryota</taxon>
        <taxon>Fungi</taxon>
        <taxon>Dikarya</taxon>
        <taxon>Basidiomycota</taxon>
        <taxon>Agaricomycotina</taxon>
        <taxon>Agaricomycetes</taxon>
        <taxon>Agaricomycetidae</taxon>
        <taxon>Agaricales</taxon>
        <taxon>Marasmiineae</taxon>
        <taxon>Mycenaceae</taxon>
        <taxon>Mycena</taxon>
    </lineage>
</organism>
<keyword evidence="3" id="KW-1185">Reference proteome</keyword>
<dbReference type="EMBL" id="JACAZE010000017">
    <property type="protein sequence ID" value="KAF7296238.1"/>
    <property type="molecule type" value="Genomic_DNA"/>
</dbReference>
<evidence type="ECO:0000313" key="2">
    <source>
        <dbReference type="EMBL" id="KAF7296238.1"/>
    </source>
</evidence>